<name>A0ABQ6GHA5_9BACL</name>
<gene>
    <name evidence="4" type="ORF">MU1_30410</name>
</gene>
<dbReference type="InterPro" id="IPR006015">
    <property type="entry name" value="Universal_stress_UspA"/>
</dbReference>
<keyword evidence="5" id="KW-1185">Reference proteome</keyword>
<protein>
    <recommendedName>
        <fullName evidence="2">Universal stress protein</fullName>
    </recommendedName>
</protein>
<dbReference type="Pfam" id="PF00582">
    <property type="entry name" value="Usp"/>
    <property type="match status" value="1"/>
</dbReference>
<feature type="domain" description="UspA" evidence="3">
    <location>
        <begin position="1"/>
        <end position="140"/>
    </location>
</feature>
<dbReference type="Proteomes" id="UP001157114">
    <property type="component" value="Unassembled WGS sequence"/>
</dbReference>
<evidence type="ECO:0000313" key="4">
    <source>
        <dbReference type="EMBL" id="GLX68696.1"/>
    </source>
</evidence>
<proteinExistence type="inferred from homology"/>
<evidence type="ECO:0000256" key="1">
    <source>
        <dbReference type="ARBA" id="ARBA00008791"/>
    </source>
</evidence>
<dbReference type="EMBL" id="BSSQ01000013">
    <property type="protein sequence ID" value="GLX68696.1"/>
    <property type="molecule type" value="Genomic_DNA"/>
</dbReference>
<dbReference type="PANTHER" id="PTHR46268:SF6">
    <property type="entry name" value="UNIVERSAL STRESS PROTEIN UP12"/>
    <property type="match status" value="1"/>
</dbReference>
<comment type="caution">
    <text evidence="4">The sequence shown here is derived from an EMBL/GenBank/DDBJ whole genome shotgun (WGS) entry which is preliminary data.</text>
</comment>
<comment type="subcellular location">
    <subcellularLocation>
        <location evidence="2">Cytoplasm</location>
    </subcellularLocation>
</comment>
<dbReference type="RefSeq" id="WP_284239438.1">
    <property type="nucleotide sequence ID" value="NZ_BSSQ01000013.1"/>
</dbReference>
<evidence type="ECO:0000313" key="5">
    <source>
        <dbReference type="Proteomes" id="UP001157114"/>
    </source>
</evidence>
<evidence type="ECO:0000256" key="2">
    <source>
        <dbReference type="PIRNR" id="PIRNR006276"/>
    </source>
</evidence>
<keyword evidence="2" id="KW-0963">Cytoplasm</keyword>
<accession>A0ABQ6GHA5</accession>
<dbReference type="SUPFAM" id="SSF52402">
    <property type="entry name" value="Adenine nucleotide alpha hydrolases-like"/>
    <property type="match status" value="1"/>
</dbReference>
<dbReference type="PIRSF" id="PIRSF006276">
    <property type="entry name" value="UspA"/>
    <property type="match status" value="1"/>
</dbReference>
<dbReference type="InterPro" id="IPR014729">
    <property type="entry name" value="Rossmann-like_a/b/a_fold"/>
</dbReference>
<dbReference type="CDD" id="cd00293">
    <property type="entry name" value="USP-like"/>
    <property type="match status" value="1"/>
</dbReference>
<reference evidence="4 5" key="1">
    <citation type="submission" date="2023-03" db="EMBL/GenBank/DDBJ databases">
        <title>Draft genome sequence of the bacteria which degrade cell wall of Tricholomamatutake.</title>
        <authorList>
            <person name="Konishi Y."/>
            <person name="Fukuta Y."/>
            <person name="Shirasaka N."/>
        </authorList>
    </citation>
    <scope>NUCLEOTIDE SEQUENCE [LARGE SCALE GENOMIC DNA]</scope>
    <source>
        <strain evidence="5">mu1</strain>
    </source>
</reference>
<evidence type="ECO:0000259" key="3">
    <source>
        <dbReference type="Pfam" id="PF00582"/>
    </source>
</evidence>
<dbReference type="InterPro" id="IPR006016">
    <property type="entry name" value="UspA"/>
</dbReference>
<dbReference type="PANTHER" id="PTHR46268">
    <property type="entry name" value="STRESS RESPONSE PROTEIN NHAX"/>
    <property type="match status" value="1"/>
</dbReference>
<dbReference type="Gene3D" id="3.40.50.620">
    <property type="entry name" value="HUPs"/>
    <property type="match status" value="1"/>
</dbReference>
<sequence>MYNHILIPVDGSQQASKAIDHAIGLAKAINQPISLSVLHVTGRVPMNEAFVYVDVGEMLEEEENEVLSAAVHKLRDSGVAYNLLRADGDPSTLICRTAKERNCDLIVMGSRGIGLVSEILIGSVSHGVAQHAHCPVLLVK</sequence>
<dbReference type="PRINTS" id="PR01438">
    <property type="entry name" value="UNVRSLSTRESS"/>
</dbReference>
<organism evidence="4 5">
    <name type="scientific">Paenibacillus glycanilyticus</name>
    <dbReference type="NCBI Taxonomy" id="126569"/>
    <lineage>
        <taxon>Bacteria</taxon>
        <taxon>Bacillati</taxon>
        <taxon>Bacillota</taxon>
        <taxon>Bacilli</taxon>
        <taxon>Bacillales</taxon>
        <taxon>Paenibacillaceae</taxon>
        <taxon>Paenibacillus</taxon>
    </lineage>
</organism>
<comment type="similarity">
    <text evidence="1 2">Belongs to the universal stress protein A family.</text>
</comment>